<feature type="non-terminal residue" evidence="8">
    <location>
        <position position="130"/>
    </location>
</feature>
<evidence type="ECO:0000313" key="8">
    <source>
        <dbReference type="EMBL" id="TRY89414.1"/>
    </source>
</evidence>
<keyword evidence="5" id="KW-0653">Protein transport</keyword>
<comment type="subcellular location">
    <subcellularLocation>
        <location evidence="1">Late endosome membrane</location>
        <topology evidence="1">Peripheral membrane protein</topology>
    </subcellularLocation>
</comment>
<dbReference type="GO" id="GO:0006612">
    <property type="term" value="P:protein targeting to membrane"/>
    <property type="evidence" value="ECO:0007669"/>
    <property type="project" value="TreeGrafter"/>
</dbReference>
<gene>
    <name evidence="8" type="ORF">DNTS_010816</name>
</gene>
<evidence type="ECO:0000256" key="3">
    <source>
        <dbReference type="ARBA" id="ARBA00022448"/>
    </source>
</evidence>
<evidence type="ECO:0000256" key="1">
    <source>
        <dbReference type="ARBA" id="ARBA00004633"/>
    </source>
</evidence>
<dbReference type="OrthoDB" id="8921242at2759"/>
<sequence length="130" mass="15078">MHHGGDSVLHLDYLKCLNTAQLLELLEDEEQIRETFRSNSKKSKKILIASNCWLAEKNLAFQPHLTSSKRLLAEKYQTLAHIVSSMRHKEKKIENLQRKLNLRAIHRILKGKINLTSSQSETLWQTFTDG</sequence>
<reference evidence="8 9" key="1">
    <citation type="journal article" date="2019" name="Sci. Data">
        <title>Hybrid genome assembly and annotation of Danionella translucida.</title>
        <authorList>
            <person name="Kadobianskyi M."/>
            <person name="Schulze L."/>
            <person name="Schuelke M."/>
            <person name="Judkewitz B."/>
        </authorList>
    </citation>
    <scope>NUCLEOTIDE SEQUENCE [LARGE SCALE GENOMIC DNA]</scope>
    <source>
        <strain evidence="8 9">Bolton</strain>
    </source>
</reference>
<dbReference type="InterPro" id="IPR009851">
    <property type="entry name" value="Mod_r"/>
</dbReference>
<evidence type="ECO:0000256" key="2">
    <source>
        <dbReference type="ARBA" id="ARBA00007617"/>
    </source>
</evidence>
<dbReference type="AlphaFoldDB" id="A0A553QHK3"/>
<accession>A0A553QHK3</accession>
<evidence type="ECO:0000256" key="5">
    <source>
        <dbReference type="ARBA" id="ARBA00022927"/>
    </source>
</evidence>
<comment type="function">
    <text evidence="6">Component of the ESCRT-I complex, a regulator of vesicular trafficking process. Required for the sorting of endocytic ubiquitinated cargos into multivesicular bodies. May be involved in cell growth and differentiation.</text>
</comment>
<dbReference type="GO" id="GO:0043162">
    <property type="term" value="P:ubiquitin-dependent protein catabolic process via the multivesicular body sorting pathway"/>
    <property type="evidence" value="ECO:0007669"/>
    <property type="project" value="TreeGrafter"/>
</dbReference>
<dbReference type="GO" id="GO:0000813">
    <property type="term" value="C:ESCRT I complex"/>
    <property type="evidence" value="ECO:0007669"/>
    <property type="project" value="UniProtKB-ARBA"/>
</dbReference>
<dbReference type="GO" id="GO:0006623">
    <property type="term" value="P:protein targeting to vacuole"/>
    <property type="evidence" value="ECO:0007669"/>
    <property type="project" value="TreeGrafter"/>
</dbReference>
<dbReference type="Proteomes" id="UP000316079">
    <property type="component" value="Unassembled WGS sequence"/>
</dbReference>
<comment type="similarity">
    <text evidence="2">Belongs to the VPS37 family.</text>
</comment>
<evidence type="ECO:0000256" key="4">
    <source>
        <dbReference type="ARBA" id="ARBA00022753"/>
    </source>
</evidence>
<proteinExistence type="inferred from homology"/>
<organism evidence="8 9">
    <name type="scientific">Danionella cerebrum</name>
    <dbReference type="NCBI Taxonomy" id="2873325"/>
    <lineage>
        <taxon>Eukaryota</taxon>
        <taxon>Metazoa</taxon>
        <taxon>Chordata</taxon>
        <taxon>Craniata</taxon>
        <taxon>Vertebrata</taxon>
        <taxon>Euteleostomi</taxon>
        <taxon>Actinopterygii</taxon>
        <taxon>Neopterygii</taxon>
        <taxon>Teleostei</taxon>
        <taxon>Ostariophysi</taxon>
        <taxon>Cypriniformes</taxon>
        <taxon>Danionidae</taxon>
        <taxon>Danioninae</taxon>
        <taxon>Danionella</taxon>
    </lineage>
</organism>
<feature type="domain" description="VPS37 C-terminal" evidence="7">
    <location>
        <begin position="17"/>
        <end position="130"/>
    </location>
</feature>
<dbReference type="GO" id="GO:0031902">
    <property type="term" value="C:late endosome membrane"/>
    <property type="evidence" value="ECO:0007669"/>
    <property type="project" value="UniProtKB-SubCell"/>
</dbReference>
<dbReference type="PANTHER" id="PTHR13678:SF24">
    <property type="entry name" value="SI:CH211-284F22.3"/>
    <property type="match status" value="1"/>
</dbReference>
<name>A0A553QHK3_9TELE</name>
<dbReference type="PANTHER" id="PTHR13678">
    <property type="entry name" value="VACUOLAR PROTEIN SORTING-ASSOCIATED PROTEIN 37"/>
    <property type="match status" value="1"/>
</dbReference>
<protein>
    <recommendedName>
        <fullName evidence="7">VPS37 C-terminal domain-containing protein</fullName>
    </recommendedName>
</protein>
<keyword evidence="4" id="KW-0967">Endosome</keyword>
<dbReference type="EMBL" id="SRMA01025981">
    <property type="protein sequence ID" value="TRY89414.1"/>
    <property type="molecule type" value="Genomic_DNA"/>
</dbReference>
<keyword evidence="9" id="KW-1185">Reference proteome</keyword>
<dbReference type="Pfam" id="PF07200">
    <property type="entry name" value="Mod_r"/>
    <property type="match status" value="1"/>
</dbReference>
<comment type="caution">
    <text evidence="8">The sequence shown here is derived from an EMBL/GenBank/DDBJ whole genome shotgun (WGS) entry which is preliminary data.</text>
</comment>
<dbReference type="STRING" id="623744.A0A553QHK3"/>
<evidence type="ECO:0000313" key="9">
    <source>
        <dbReference type="Proteomes" id="UP000316079"/>
    </source>
</evidence>
<evidence type="ECO:0000259" key="7">
    <source>
        <dbReference type="Pfam" id="PF07200"/>
    </source>
</evidence>
<evidence type="ECO:0000256" key="6">
    <source>
        <dbReference type="ARBA" id="ARBA00025010"/>
    </source>
</evidence>
<keyword evidence="3" id="KW-0813">Transport</keyword>